<evidence type="ECO:0000256" key="4">
    <source>
        <dbReference type="ARBA" id="ARBA00038314"/>
    </source>
</evidence>
<organism evidence="5 6">
    <name type="scientific">Lentinus brumalis</name>
    <dbReference type="NCBI Taxonomy" id="2498619"/>
    <lineage>
        <taxon>Eukaryota</taxon>
        <taxon>Fungi</taxon>
        <taxon>Dikarya</taxon>
        <taxon>Basidiomycota</taxon>
        <taxon>Agaricomycotina</taxon>
        <taxon>Agaricomycetes</taxon>
        <taxon>Polyporales</taxon>
        <taxon>Polyporaceae</taxon>
        <taxon>Lentinus</taxon>
    </lineage>
</organism>
<dbReference type="STRING" id="139420.A0A371DUP9"/>
<evidence type="ECO:0000313" key="6">
    <source>
        <dbReference type="Proteomes" id="UP000256964"/>
    </source>
</evidence>
<dbReference type="EMBL" id="KZ857381">
    <property type="protein sequence ID" value="RDX56282.1"/>
    <property type="molecule type" value="Genomic_DNA"/>
</dbReference>
<evidence type="ECO:0000256" key="3">
    <source>
        <dbReference type="ARBA" id="ARBA00022691"/>
    </source>
</evidence>
<accession>A0A371DUP9</accession>
<gene>
    <name evidence="5" type="ORF">OH76DRAFT_1396624</name>
</gene>
<name>A0A371DUP9_9APHY</name>
<dbReference type="InterPro" id="IPR029063">
    <property type="entry name" value="SAM-dependent_MTases_sf"/>
</dbReference>
<keyword evidence="3" id="KW-0949">S-adenosyl-L-methionine</keyword>
<proteinExistence type="inferred from homology"/>
<evidence type="ECO:0000256" key="1">
    <source>
        <dbReference type="ARBA" id="ARBA00005179"/>
    </source>
</evidence>
<dbReference type="SUPFAM" id="SSF53335">
    <property type="entry name" value="S-adenosyl-L-methionine-dependent methyltransferases"/>
    <property type="match status" value="1"/>
</dbReference>
<sequence length="345" mass="38543">MTLRMPNNPDAYLYSRLAGSIPHQSRSGCISTIYYAMADHDNKQADSPKPKPVPLDEELYTIDDQALEFMKSQTGIQDPEEIKKHILAVQAEAYAIYPYPCIRRFSFISLKLGRLPAYQRLLAIGKERKGAILLDIGCCFGNDIRKAVADGFPIDGAIGSDLHPEFWDLGHKLFGSTPETFPVPFIPGDAFDPAHLEAVPPFYAPPDTPVPQLSTIKSLNPLRGHVSVIHASSFFHLFDEEKQFKLAQSLAGLLSPEPGSMIIGSHGGRPEKGFRTEAIRTNSHGITMFCHSPESWIELWDGQIFKKGTVKVEAFLHEVRRSDLQPKDTAPETRFFLLVWSVTRL</sequence>
<evidence type="ECO:0008006" key="7">
    <source>
        <dbReference type="Google" id="ProtNLM"/>
    </source>
</evidence>
<dbReference type="PANTHER" id="PTHR35897">
    <property type="entry name" value="METHYLTRANSFERASE AUSD"/>
    <property type="match status" value="1"/>
</dbReference>
<comment type="pathway">
    <text evidence="1">Secondary metabolite biosynthesis.</text>
</comment>
<reference evidence="5 6" key="1">
    <citation type="journal article" date="2018" name="Biotechnol. Biofuels">
        <title>Integrative visual omics of the white-rot fungus Polyporus brumalis exposes the biotechnological potential of its oxidative enzymes for delignifying raw plant biomass.</title>
        <authorList>
            <person name="Miyauchi S."/>
            <person name="Rancon A."/>
            <person name="Drula E."/>
            <person name="Hage H."/>
            <person name="Chaduli D."/>
            <person name="Favel A."/>
            <person name="Grisel S."/>
            <person name="Henrissat B."/>
            <person name="Herpoel-Gimbert I."/>
            <person name="Ruiz-Duenas F.J."/>
            <person name="Chevret D."/>
            <person name="Hainaut M."/>
            <person name="Lin J."/>
            <person name="Wang M."/>
            <person name="Pangilinan J."/>
            <person name="Lipzen A."/>
            <person name="Lesage-Meessen L."/>
            <person name="Navarro D."/>
            <person name="Riley R."/>
            <person name="Grigoriev I.V."/>
            <person name="Zhou S."/>
            <person name="Raouche S."/>
            <person name="Rosso M.N."/>
        </authorList>
    </citation>
    <scope>NUCLEOTIDE SEQUENCE [LARGE SCALE GENOMIC DNA]</scope>
    <source>
        <strain evidence="5 6">BRFM 1820</strain>
    </source>
</reference>
<dbReference type="AlphaFoldDB" id="A0A371DUP9"/>
<keyword evidence="6" id="KW-1185">Reference proteome</keyword>
<dbReference type="InterPro" id="IPR051654">
    <property type="entry name" value="Meroterpenoid_MTases"/>
</dbReference>
<dbReference type="PANTHER" id="PTHR35897:SF1">
    <property type="entry name" value="METHYLTRANSFERASE AUSD"/>
    <property type="match status" value="1"/>
</dbReference>
<protein>
    <recommendedName>
        <fullName evidence="7">Methyltransferase domain-containing protein</fullName>
    </recommendedName>
</protein>
<dbReference type="Proteomes" id="UP000256964">
    <property type="component" value="Unassembled WGS sequence"/>
</dbReference>
<comment type="similarity">
    <text evidence="4">Belongs to the class I-like SAM-binding methyltransferase superfamily.</text>
</comment>
<evidence type="ECO:0000313" key="5">
    <source>
        <dbReference type="EMBL" id="RDX56282.1"/>
    </source>
</evidence>
<evidence type="ECO:0000256" key="2">
    <source>
        <dbReference type="ARBA" id="ARBA00022679"/>
    </source>
</evidence>
<dbReference type="GO" id="GO:0016740">
    <property type="term" value="F:transferase activity"/>
    <property type="evidence" value="ECO:0007669"/>
    <property type="project" value="UniProtKB-KW"/>
</dbReference>
<keyword evidence="2" id="KW-0808">Transferase</keyword>
<dbReference type="Gene3D" id="3.40.50.150">
    <property type="entry name" value="Vaccinia Virus protein VP39"/>
    <property type="match status" value="1"/>
</dbReference>
<dbReference type="OrthoDB" id="2094832at2759"/>